<dbReference type="AlphaFoldDB" id="A0AAD4L3Z6"/>
<protein>
    <submittedName>
        <fullName evidence="1">Uncharacterized protein</fullName>
    </submittedName>
</protein>
<name>A0AAD4L3Z6_9AGAM</name>
<feature type="non-terminal residue" evidence="1">
    <location>
        <position position="61"/>
    </location>
</feature>
<gene>
    <name evidence="1" type="ORF">EDB92DRAFT_1905333</name>
</gene>
<organism evidence="1 2">
    <name type="scientific">Lactarius akahatsu</name>
    <dbReference type="NCBI Taxonomy" id="416441"/>
    <lineage>
        <taxon>Eukaryota</taxon>
        <taxon>Fungi</taxon>
        <taxon>Dikarya</taxon>
        <taxon>Basidiomycota</taxon>
        <taxon>Agaricomycotina</taxon>
        <taxon>Agaricomycetes</taxon>
        <taxon>Russulales</taxon>
        <taxon>Russulaceae</taxon>
        <taxon>Lactarius</taxon>
    </lineage>
</organism>
<accession>A0AAD4L3Z6</accession>
<sequence length="61" mass="7000">MDSILILWQTRLPIPSCLPVLYFTVVFHRVSSIFHFISFPKTMSLSLAVPLILYQSPLPQP</sequence>
<proteinExistence type="predicted"/>
<evidence type="ECO:0000313" key="2">
    <source>
        <dbReference type="Proteomes" id="UP001201163"/>
    </source>
</evidence>
<comment type="caution">
    <text evidence="1">The sequence shown here is derived from an EMBL/GenBank/DDBJ whole genome shotgun (WGS) entry which is preliminary data.</text>
</comment>
<keyword evidence="2" id="KW-1185">Reference proteome</keyword>
<evidence type="ECO:0000313" key="1">
    <source>
        <dbReference type="EMBL" id="KAH8979266.1"/>
    </source>
</evidence>
<dbReference type="Proteomes" id="UP001201163">
    <property type="component" value="Unassembled WGS sequence"/>
</dbReference>
<dbReference type="EMBL" id="JAKELL010000179">
    <property type="protein sequence ID" value="KAH8979266.1"/>
    <property type="molecule type" value="Genomic_DNA"/>
</dbReference>
<reference evidence="1" key="1">
    <citation type="submission" date="2022-01" db="EMBL/GenBank/DDBJ databases">
        <title>Comparative genomics reveals a dynamic genome evolution in the ectomycorrhizal milk-cap (Lactarius) mushrooms.</title>
        <authorList>
            <consortium name="DOE Joint Genome Institute"/>
            <person name="Lebreton A."/>
            <person name="Tang N."/>
            <person name="Kuo A."/>
            <person name="LaButti K."/>
            <person name="Drula E."/>
            <person name="Barry K."/>
            <person name="Clum A."/>
            <person name="Lipzen A."/>
            <person name="Mousain D."/>
            <person name="Ng V."/>
            <person name="Wang R."/>
            <person name="Wang X."/>
            <person name="Dai Y."/>
            <person name="Henrissat B."/>
            <person name="Grigoriev I.V."/>
            <person name="Guerin-Laguette A."/>
            <person name="Yu F."/>
            <person name="Martin F.M."/>
        </authorList>
    </citation>
    <scope>NUCLEOTIDE SEQUENCE</scope>
    <source>
        <strain evidence="1">QP</strain>
    </source>
</reference>